<feature type="compositionally biased region" description="Basic and acidic residues" evidence="1">
    <location>
        <begin position="10"/>
        <end position="25"/>
    </location>
</feature>
<proteinExistence type="predicted"/>
<evidence type="ECO:0000313" key="3">
    <source>
        <dbReference type="Proteomes" id="UP001162483"/>
    </source>
</evidence>
<feature type="compositionally biased region" description="Basic and acidic residues" evidence="1">
    <location>
        <begin position="32"/>
        <end position="46"/>
    </location>
</feature>
<feature type="region of interest" description="Disordered" evidence="1">
    <location>
        <begin position="1"/>
        <end position="61"/>
    </location>
</feature>
<evidence type="ECO:0000256" key="1">
    <source>
        <dbReference type="SAM" id="MobiDB-lite"/>
    </source>
</evidence>
<feature type="non-terminal residue" evidence="2">
    <location>
        <position position="61"/>
    </location>
</feature>
<sequence length="61" mass="6708">MTRDCGCNTGDDRDCGCTHTGDDQRLQTQYRDGPETEDHSTGDDQRPFSNAQIYSSDYGGG</sequence>
<protein>
    <submittedName>
        <fullName evidence="2">Uncharacterized protein</fullName>
    </submittedName>
</protein>
<reference evidence="2" key="1">
    <citation type="submission" date="2023-05" db="EMBL/GenBank/DDBJ databases">
        <authorList>
            <person name="Stuckert A."/>
        </authorList>
    </citation>
    <scope>NUCLEOTIDE SEQUENCE</scope>
</reference>
<dbReference type="Proteomes" id="UP001162483">
    <property type="component" value="Unassembled WGS sequence"/>
</dbReference>
<dbReference type="EMBL" id="CATNWA010010527">
    <property type="protein sequence ID" value="CAI9560040.1"/>
    <property type="molecule type" value="Genomic_DNA"/>
</dbReference>
<accession>A0ABN9CK38</accession>
<gene>
    <name evidence="2" type="ORF">SPARVUS_LOCUS5177163</name>
</gene>
<comment type="caution">
    <text evidence="2">The sequence shown here is derived from an EMBL/GenBank/DDBJ whole genome shotgun (WGS) entry which is preliminary data.</text>
</comment>
<keyword evidence="3" id="KW-1185">Reference proteome</keyword>
<evidence type="ECO:0000313" key="2">
    <source>
        <dbReference type="EMBL" id="CAI9560040.1"/>
    </source>
</evidence>
<name>A0ABN9CK38_9NEOB</name>
<organism evidence="2 3">
    <name type="scientific">Staurois parvus</name>
    <dbReference type="NCBI Taxonomy" id="386267"/>
    <lineage>
        <taxon>Eukaryota</taxon>
        <taxon>Metazoa</taxon>
        <taxon>Chordata</taxon>
        <taxon>Craniata</taxon>
        <taxon>Vertebrata</taxon>
        <taxon>Euteleostomi</taxon>
        <taxon>Amphibia</taxon>
        <taxon>Batrachia</taxon>
        <taxon>Anura</taxon>
        <taxon>Neobatrachia</taxon>
        <taxon>Ranoidea</taxon>
        <taxon>Ranidae</taxon>
        <taxon>Staurois</taxon>
    </lineage>
</organism>